<evidence type="ECO:0000256" key="5">
    <source>
        <dbReference type="ARBA" id="ARBA00022753"/>
    </source>
</evidence>
<dbReference type="OrthoDB" id="2402850at2759"/>
<evidence type="ECO:0000256" key="11">
    <source>
        <dbReference type="SAM" id="MobiDB-lite"/>
    </source>
</evidence>
<evidence type="ECO:0000256" key="9">
    <source>
        <dbReference type="ARBA" id="ARBA00023136"/>
    </source>
</evidence>
<dbReference type="SUPFAM" id="SSF161111">
    <property type="entry name" value="Cation efflux protein transmembrane domain-like"/>
    <property type="match status" value="1"/>
</dbReference>
<protein>
    <submittedName>
        <fullName evidence="13">13450_t:CDS:1</fullName>
    </submittedName>
</protein>
<evidence type="ECO:0000256" key="10">
    <source>
        <dbReference type="ARBA" id="ARBA00023329"/>
    </source>
</evidence>
<evidence type="ECO:0000256" key="3">
    <source>
        <dbReference type="ARBA" id="ARBA00008731"/>
    </source>
</evidence>
<dbReference type="Proteomes" id="UP000789759">
    <property type="component" value="Unassembled WGS sequence"/>
</dbReference>
<evidence type="ECO:0000256" key="1">
    <source>
        <dbReference type="ARBA" id="ARBA00004146"/>
    </source>
</evidence>
<keyword evidence="10" id="KW-0968">Cytoplasmic vesicle</keyword>
<name>A0A9N9CWP7_9GLOM</name>
<dbReference type="GO" id="GO:0098771">
    <property type="term" value="P:inorganic ion homeostasis"/>
    <property type="evidence" value="ECO:0007669"/>
    <property type="project" value="UniProtKB-ARBA"/>
</dbReference>
<reference evidence="13" key="1">
    <citation type="submission" date="2021-06" db="EMBL/GenBank/DDBJ databases">
        <authorList>
            <person name="Kallberg Y."/>
            <person name="Tangrot J."/>
            <person name="Rosling A."/>
        </authorList>
    </citation>
    <scope>NUCLEOTIDE SEQUENCE</scope>
    <source>
        <strain evidence="13">FL966</strain>
    </source>
</reference>
<keyword evidence="7 12" id="KW-1133">Transmembrane helix</keyword>
<comment type="similarity">
    <text evidence="3">Belongs to the TMEM163 family.</text>
</comment>
<keyword evidence="6" id="KW-0862">Zinc</keyword>
<evidence type="ECO:0000256" key="6">
    <source>
        <dbReference type="ARBA" id="ARBA00022833"/>
    </source>
</evidence>
<dbReference type="InterPro" id="IPR027469">
    <property type="entry name" value="Cation_efflux_TMD_sf"/>
</dbReference>
<feature type="transmembrane region" description="Helical" evidence="12">
    <location>
        <begin position="97"/>
        <end position="116"/>
    </location>
</feature>
<feature type="transmembrane region" description="Helical" evidence="12">
    <location>
        <begin position="137"/>
        <end position="155"/>
    </location>
</feature>
<comment type="subcellular location">
    <subcellularLocation>
        <location evidence="2">Cytoplasmic vesicle</location>
        <location evidence="2">Secretory vesicle</location>
        <location evidence="2">Synaptic vesicle membrane</location>
        <topology evidence="2">Multi-pass membrane protein</topology>
    </subcellularLocation>
    <subcellularLocation>
        <location evidence="1">Early endosome membrane</location>
    </subcellularLocation>
</comment>
<organism evidence="13 14">
    <name type="scientific">Cetraspora pellucida</name>
    <dbReference type="NCBI Taxonomy" id="1433469"/>
    <lineage>
        <taxon>Eukaryota</taxon>
        <taxon>Fungi</taxon>
        <taxon>Fungi incertae sedis</taxon>
        <taxon>Mucoromycota</taxon>
        <taxon>Glomeromycotina</taxon>
        <taxon>Glomeromycetes</taxon>
        <taxon>Diversisporales</taxon>
        <taxon>Gigasporaceae</taxon>
        <taxon>Cetraspora</taxon>
    </lineage>
</organism>
<feature type="transmembrane region" description="Helical" evidence="12">
    <location>
        <begin position="65"/>
        <end position="85"/>
    </location>
</feature>
<keyword evidence="9 12" id="KW-0472">Membrane</keyword>
<proteinExistence type="inferred from homology"/>
<evidence type="ECO:0000313" key="13">
    <source>
        <dbReference type="EMBL" id="CAG8618511.1"/>
    </source>
</evidence>
<keyword evidence="4 12" id="KW-0812">Transmembrane</keyword>
<dbReference type="GO" id="GO:0008324">
    <property type="term" value="F:monoatomic cation transmembrane transporter activity"/>
    <property type="evidence" value="ECO:0007669"/>
    <property type="project" value="InterPro"/>
</dbReference>
<sequence length="280" mass="31168">MSNITEGVLSMFFGQQTKSVSLIIFGIASFVETASSILVLWRFVMEIRQNIVKEQKLIEYERKGTLGIGSLFIILAFGTLSHSIITLTQKTHPENTTAGLVISSISIILMSVVYTCKRYLAIKLNSSTMLYDAQCSLACIKITAVLFCSSLIYLIWTTLWWTDSAAALIFGIFFAKEGIEMITQAKDKNFNGGYSSSIDTNSEIQGENCKPDERNETSTTNEKGRHLRVSANDDDEQVEESAIIGAWWRENGTDIELENMALKSIKNETETSFPIAIVAH</sequence>
<gene>
    <name evidence="13" type="ORF">CPELLU_LOCUS7799</name>
</gene>
<dbReference type="GO" id="GO:0030003">
    <property type="term" value="P:intracellular monoatomic cation homeostasis"/>
    <property type="evidence" value="ECO:0007669"/>
    <property type="project" value="UniProtKB-ARBA"/>
</dbReference>
<feature type="region of interest" description="Disordered" evidence="11">
    <location>
        <begin position="198"/>
        <end position="222"/>
    </location>
</feature>
<dbReference type="GO" id="GO:0031901">
    <property type="term" value="C:early endosome membrane"/>
    <property type="evidence" value="ECO:0007669"/>
    <property type="project" value="UniProtKB-SubCell"/>
</dbReference>
<keyword evidence="8" id="KW-0770">Synapse</keyword>
<dbReference type="AlphaFoldDB" id="A0A9N9CWP7"/>
<evidence type="ECO:0000256" key="4">
    <source>
        <dbReference type="ARBA" id="ARBA00022692"/>
    </source>
</evidence>
<feature type="transmembrane region" description="Helical" evidence="12">
    <location>
        <begin position="20"/>
        <end position="44"/>
    </location>
</feature>
<comment type="caution">
    <text evidence="13">The sequence shown here is derived from an EMBL/GenBank/DDBJ whole genome shotgun (WGS) entry which is preliminary data.</text>
</comment>
<evidence type="ECO:0000256" key="2">
    <source>
        <dbReference type="ARBA" id="ARBA00004644"/>
    </source>
</evidence>
<dbReference type="Gene3D" id="1.20.1510.10">
    <property type="entry name" value="Cation efflux protein transmembrane domain"/>
    <property type="match status" value="1"/>
</dbReference>
<keyword evidence="5" id="KW-0967">Endosome</keyword>
<evidence type="ECO:0000256" key="12">
    <source>
        <dbReference type="SAM" id="Phobius"/>
    </source>
</evidence>
<keyword evidence="14" id="KW-1185">Reference proteome</keyword>
<dbReference type="EMBL" id="CAJVQA010005342">
    <property type="protein sequence ID" value="CAG8618511.1"/>
    <property type="molecule type" value="Genomic_DNA"/>
</dbReference>
<dbReference type="PANTHER" id="PTHR31937">
    <property type="entry name" value="TRANSMEMBRANE PROTEIN 163"/>
    <property type="match status" value="1"/>
</dbReference>
<dbReference type="PANTHER" id="PTHR31937:SF2">
    <property type="entry name" value="TRANSMEMBRANE PROTEIN 163"/>
    <property type="match status" value="1"/>
</dbReference>
<evidence type="ECO:0000256" key="7">
    <source>
        <dbReference type="ARBA" id="ARBA00022989"/>
    </source>
</evidence>
<evidence type="ECO:0000313" key="14">
    <source>
        <dbReference type="Proteomes" id="UP000789759"/>
    </source>
</evidence>
<accession>A0A9N9CWP7</accession>
<evidence type="ECO:0000256" key="8">
    <source>
        <dbReference type="ARBA" id="ARBA00023018"/>
    </source>
</evidence>
<dbReference type="InterPro" id="IPR026765">
    <property type="entry name" value="Tmem163"/>
</dbReference>